<reference evidence="2 3" key="1">
    <citation type="submission" date="2020-03" db="EMBL/GenBank/DDBJ databases">
        <authorList>
            <person name="Wang L."/>
            <person name="He N."/>
            <person name="Li Y."/>
            <person name="Fang Y."/>
            <person name="Zhang F."/>
        </authorList>
    </citation>
    <scope>NUCLEOTIDE SEQUENCE [LARGE SCALE GENOMIC DNA]</scope>
    <source>
        <strain evidence="2 3">36D10-4-7</strain>
    </source>
</reference>
<dbReference type="Proteomes" id="UP000732399">
    <property type="component" value="Unassembled WGS sequence"/>
</dbReference>
<evidence type="ECO:0000313" key="2">
    <source>
        <dbReference type="EMBL" id="NJR80349.1"/>
    </source>
</evidence>
<keyword evidence="3" id="KW-1185">Reference proteome</keyword>
<dbReference type="PANTHER" id="PTHR37291:SF1">
    <property type="entry name" value="TYPE IV METHYL-DIRECTED RESTRICTION ENZYME ECOKMCRB SUBUNIT"/>
    <property type="match status" value="1"/>
</dbReference>
<dbReference type="SUPFAM" id="SSF52540">
    <property type="entry name" value="P-loop containing nucleoside triphosphate hydrolases"/>
    <property type="match status" value="1"/>
</dbReference>
<feature type="domain" description="AAA+ ATPase" evidence="1">
    <location>
        <begin position="149"/>
        <end position="527"/>
    </location>
</feature>
<dbReference type="SMART" id="SM00382">
    <property type="entry name" value="AAA"/>
    <property type="match status" value="1"/>
</dbReference>
<dbReference type="Gene3D" id="3.40.50.300">
    <property type="entry name" value="P-loop containing nucleotide triphosphate hydrolases"/>
    <property type="match status" value="2"/>
</dbReference>
<dbReference type="InterPro" id="IPR027417">
    <property type="entry name" value="P-loop_NTPase"/>
</dbReference>
<dbReference type="PANTHER" id="PTHR37291">
    <property type="entry name" value="5-METHYLCYTOSINE-SPECIFIC RESTRICTION ENZYME B"/>
    <property type="match status" value="1"/>
</dbReference>
<dbReference type="InterPro" id="IPR052934">
    <property type="entry name" value="Methyl-DNA_Rec/Restrict_Enz"/>
</dbReference>
<dbReference type="InterPro" id="IPR003593">
    <property type="entry name" value="AAA+_ATPase"/>
</dbReference>
<name>A0ABX1CS71_9SPHN</name>
<sequence>MRDEWHWHPRDLIDVQGFAWVALDEKWKVEEEMDELLVLYDAAGVHYRPWLQGDPPKFEIKPRSATSNRTEEMIHTSDETEVCRALLIDGLAVRIRRDGDSWQNLITYPGRKFVGYDLRPDMAAALGIPAKSGWSNKEEWSMSPAVTPDPTNLILYGPPGTGKTYATAAHAVRLCGEDVPADRTELMAAYKRLSDAERIEFVTFHQSMAYEEFVEGLRPSSVDEDGQPLAAGFRLAPTPGIFRKIARRAELSTGAGVDRISLDGRGVFKMSLGEAANPDDAYLFEDAIRDGYIVLGFNDIDWSDSRFDNRDEIMAACQHADPEAALNANSAVVQMPHIFRNWMKKGDWVVVSKGTRLFRAIGVITGDYRFAPREGGDYGHQRDVTWLWNDPDGVPVEEIYSRNFSMRTTYELTNAALNIPALERYANSQQEAGSGAPEPFVLVIDEINRANISRVFGELITLLEADKRIGAANELRVALPYSNIRDFGVPANLHIVGTMNTADRSIALIDKALRRRFTFREMMPDYTVEGMDAEVAGAGVTLAQVLRAINDRIEYLLDREHQIGHGWLLGRTTRAKLDTTMRDKIIPLIAEYFFEDWGRTADVLGGREDNPFLHATTLKPPPGMKDEEPRVRWSVRDTFAPDAYTRLIAG</sequence>
<evidence type="ECO:0000259" key="1">
    <source>
        <dbReference type="SMART" id="SM00382"/>
    </source>
</evidence>
<evidence type="ECO:0000313" key="3">
    <source>
        <dbReference type="Proteomes" id="UP000732399"/>
    </source>
</evidence>
<gene>
    <name evidence="2" type="ORF">HBH26_17355</name>
</gene>
<proteinExistence type="predicted"/>
<accession>A0ABX1CS71</accession>
<organism evidence="2 3">
    <name type="scientific">Sphingomonas corticis</name>
    <dbReference type="NCBI Taxonomy" id="2722791"/>
    <lineage>
        <taxon>Bacteria</taxon>
        <taxon>Pseudomonadati</taxon>
        <taxon>Pseudomonadota</taxon>
        <taxon>Alphaproteobacteria</taxon>
        <taxon>Sphingomonadales</taxon>
        <taxon>Sphingomonadaceae</taxon>
        <taxon>Sphingomonas</taxon>
    </lineage>
</organism>
<dbReference type="InterPro" id="IPR011704">
    <property type="entry name" value="ATPase_dyneun-rel_AAA"/>
</dbReference>
<dbReference type="EMBL" id="JAAVJH010000016">
    <property type="protein sequence ID" value="NJR80349.1"/>
    <property type="molecule type" value="Genomic_DNA"/>
</dbReference>
<dbReference type="Pfam" id="PF07728">
    <property type="entry name" value="AAA_5"/>
    <property type="match status" value="1"/>
</dbReference>
<protein>
    <submittedName>
        <fullName evidence="2">AAA domain-containing protein</fullName>
    </submittedName>
</protein>
<comment type="caution">
    <text evidence="2">The sequence shown here is derived from an EMBL/GenBank/DDBJ whole genome shotgun (WGS) entry which is preliminary data.</text>
</comment>